<organism evidence="1 2">
    <name type="scientific">Streptomyces typhae</name>
    <dbReference type="NCBI Taxonomy" id="2681492"/>
    <lineage>
        <taxon>Bacteria</taxon>
        <taxon>Bacillati</taxon>
        <taxon>Actinomycetota</taxon>
        <taxon>Actinomycetes</taxon>
        <taxon>Kitasatosporales</taxon>
        <taxon>Streptomycetaceae</taxon>
        <taxon>Streptomyces</taxon>
    </lineage>
</organism>
<comment type="caution">
    <text evidence="1">The sequence shown here is derived from an EMBL/GenBank/DDBJ whole genome shotgun (WGS) entry which is preliminary data.</text>
</comment>
<dbReference type="AlphaFoldDB" id="A0A6L6X9R0"/>
<dbReference type="RefSeq" id="WP_157169579.1">
    <property type="nucleotide sequence ID" value="NZ_WPNZ01000035.1"/>
</dbReference>
<dbReference type="EMBL" id="WPNZ01000035">
    <property type="protein sequence ID" value="MVO90604.1"/>
    <property type="molecule type" value="Genomic_DNA"/>
</dbReference>
<reference evidence="1 2" key="1">
    <citation type="submission" date="2019-11" db="EMBL/GenBank/DDBJ databases">
        <title>Streptomyces typhae sp. nov., a novel endophytic actinomycete isolated from the root of cattail pollen (Typha angustifolia L.).</title>
        <authorList>
            <person name="Peng C."/>
        </authorList>
    </citation>
    <scope>NUCLEOTIDE SEQUENCE [LARGE SCALE GENOMIC DNA]</scope>
    <source>
        <strain evidence="2">p1417</strain>
    </source>
</reference>
<evidence type="ECO:0008006" key="3">
    <source>
        <dbReference type="Google" id="ProtNLM"/>
    </source>
</evidence>
<evidence type="ECO:0000313" key="1">
    <source>
        <dbReference type="EMBL" id="MVO90604.1"/>
    </source>
</evidence>
<gene>
    <name evidence="1" type="ORF">GPA10_39105</name>
</gene>
<dbReference type="Proteomes" id="UP000483802">
    <property type="component" value="Unassembled WGS sequence"/>
</dbReference>
<sequence>MTKRKSSLATIYCSRECALAAKREEARGSLNPDGYRMISQGFGNSPKGEHRIEIEKILGRPLLPTEQVHHVNGVRHDNRTDGPLVMDERGRLRSGNLELWSHAHPRGQEIGPKLEYARGLLALYGTQEERETYMAFLEYVVNAEGAELAKDTRSV</sequence>
<accession>A0A6L6X9R0</accession>
<name>A0A6L6X9R0_9ACTN</name>
<keyword evidence="2" id="KW-1185">Reference proteome</keyword>
<evidence type="ECO:0000313" key="2">
    <source>
        <dbReference type="Proteomes" id="UP000483802"/>
    </source>
</evidence>
<protein>
    <recommendedName>
        <fullName evidence="3">HNH endonuclease</fullName>
    </recommendedName>
</protein>
<proteinExistence type="predicted"/>